<feature type="transmembrane region" description="Helical" evidence="1">
    <location>
        <begin position="288"/>
        <end position="314"/>
    </location>
</feature>
<feature type="transmembrane region" description="Helical" evidence="1">
    <location>
        <begin position="360"/>
        <end position="377"/>
    </location>
</feature>
<feature type="transmembrane region" description="Helical" evidence="1">
    <location>
        <begin position="125"/>
        <end position="146"/>
    </location>
</feature>
<comment type="subcellular location">
    <subcellularLocation>
        <location evidence="1">Cell membrane</location>
        <topology evidence="1">Multi-pass membrane protein</topology>
    </subcellularLocation>
</comment>
<comment type="similarity">
    <text evidence="1">Belongs to the NhaA Na(+)/H(+) (TC 2.A.33) antiporter family.</text>
</comment>
<keyword evidence="1" id="KW-0813">Transport</keyword>
<feature type="transmembrane region" description="Helical" evidence="1">
    <location>
        <begin position="254"/>
        <end position="276"/>
    </location>
</feature>
<keyword evidence="1" id="KW-0050">Antiport</keyword>
<dbReference type="PANTHER" id="PTHR30341:SF0">
    <property type="entry name" value="NA(+)_H(+) ANTIPORTER NHAA"/>
    <property type="match status" value="1"/>
</dbReference>
<keyword evidence="1" id="KW-0406">Ion transport</keyword>
<keyword evidence="1" id="KW-0472">Membrane</keyword>
<accession>A0ABS6V3L7</accession>
<keyword evidence="1" id="KW-0812">Transmembrane</keyword>
<evidence type="ECO:0000256" key="1">
    <source>
        <dbReference type="HAMAP-Rule" id="MF_01844"/>
    </source>
</evidence>
<comment type="caution">
    <text evidence="2">The sequence shown here is derived from an EMBL/GenBank/DDBJ whole genome shotgun (WGS) entry which is preliminary data.</text>
</comment>
<dbReference type="RefSeq" id="WP_218632161.1">
    <property type="nucleotide sequence ID" value="NZ_JAHVAH010000001.1"/>
</dbReference>
<dbReference type="EMBL" id="JAHVAH010000001">
    <property type="protein sequence ID" value="MBW0144139.1"/>
    <property type="molecule type" value="Genomic_DNA"/>
</dbReference>
<dbReference type="Proteomes" id="UP000698028">
    <property type="component" value="Unassembled WGS sequence"/>
</dbReference>
<dbReference type="Pfam" id="PF06965">
    <property type="entry name" value="Na_H_antiport_1"/>
    <property type="match status" value="1"/>
</dbReference>
<evidence type="ECO:0000313" key="3">
    <source>
        <dbReference type="Proteomes" id="UP000698028"/>
    </source>
</evidence>
<organism evidence="2 3">
    <name type="scientific">Sphingomicrobium clamense</name>
    <dbReference type="NCBI Taxonomy" id="2851013"/>
    <lineage>
        <taxon>Bacteria</taxon>
        <taxon>Pseudomonadati</taxon>
        <taxon>Pseudomonadota</taxon>
        <taxon>Alphaproteobacteria</taxon>
        <taxon>Sphingomonadales</taxon>
        <taxon>Sphingomonadaceae</taxon>
        <taxon>Sphingomicrobium</taxon>
    </lineage>
</organism>
<dbReference type="NCBIfam" id="NF007112">
    <property type="entry name" value="PRK09561.1"/>
    <property type="match status" value="1"/>
</dbReference>
<sequence length="409" mass="43891">MANTPEQVQAQEKLAGIVLIASAALALIFANTGLADLYHSILEFKFGPEWPRFGVFSVEYWIVDGLMAIFFLLVGLEVKREWYEGRLATREARRLPIIAAIGGMAVPALVYLLTVGFDPHLQNGWAIPAATDIAFAIGVLAILGRYAPASIKLLLVTIAIVDDIGAVAIIALVYTADLNILALGAALGVTAIMGTMTLLGVRRLWPFIIAGLIVWYFTLASGVHATIAGVLVAMTIPLGRGEKSSPLRKLEHGIHPWVMFGVVPIFGFAAAGVELPKDMSALFSPLPLGIMLGLFVGKQIGIFGSIYAAIRLGLAPHPRGARWRQIYGAAVLCGIGFTMSLFIGKLAFPLHPEEVDAAKIGVLAGSLLSAIFGYLILRFGRVRPSANADMEAYRDVLHPRSKKEKGEVE</sequence>
<dbReference type="PANTHER" id="PTHR30341">
    <property type="entry name" value="SODIUM ION/PROTON ANTIPORTER NHAA-RELATED"/>
    <property type="match status" value="1"/>
</dbReference>
<protein>
    <recommendedName>
        <fullName evidence="1">Na(+)/H(+) antiporter NhaA</fullName>
    </recommendedName>
    <alternativeName>
        <fullName evidence="1">Sodium/proton antiporter NhaA</fullName>
    </alternativeName>
</protein>
<feature type="transmembrane region" description="Helical" evidence="1">
    <location>
        <begin position="14"/>
        <end position="34"/>
    </location>
</feature>
<dbReference type="InterPro" id="IPR004670">
    <property type="entry name" value="NhaA"/>
</dbReference>
<keyword evidence="1" id="KW-0915">Sodium</keyword>
<dbReference type="NCBIfam" id="TIGR00773">
    <property type="entry name" value="NhaA"/>
    <property type="match status" value="1"/>
</dbReference>
<keyword evidence="1" id="KW-1133">Transmembrane helix</keyword>
<feature type="transmembrane region" description="Helical" evidence="1">
    <location>
        <begin position="326"/>
        <end position="348"/>
    </location>
</feature>
<feature type="transmembrane region" description="Helical" evidence="1">
    <location>
        <begin position="95"/>
        <end position="113"/>
    </location>
</feature>
<keyword evidence="3" id="KW-1185">Reference proteome</keyword>
<reference evidence="2 3" key="1">
    <citation type="submission" date="2021-07" db="EMBL/GenBank/DDBJ databases">
        <title>The draft genome sequence of Sphingomicrobium sp. B8.</title>
        <authorList>
            <person name="Mu L."/>
        </authorList>
    </citation>
    <scope>NUCLEOTIDE SEQUENCE [LARGE SCALE GENOMIC DNA]</scope>
    <source>
        <strain evidence="2 3">B8</strain>
    </source>
</reference>
<keyword evidence="1" id="KW-0739">Sodium transport</keyword>
<name>A0ABS6V3L7_9SPHN</name>
<dbReference type="HAMAP" id="MF_01844">
    <property type="entry name" value="NhaA"/>
    <property type="match status" value="1"/>
</dbReference>
<feature type="transmembrane region" description="Helical" evidence="1">
    <location>
        <begin position="54"/>
        <end position="74"/>
    </location>
</feature>
<evidence type="ECO:0000313" key="2">
    <source>
        <dbReference type="EMBL" id="MBW0144139.1"/>
    </source>
</evidence>
<comment type="catalytic activity">
    <reaction evidence="1">
        <text>Na(+)(in) + 2 H(+)(out) = Na(+)(out) + 2 H(+)(in)</text>
        <dbReference type="Rhea" id="RHEA:29251"/>
        <dbReference type="ChEBI" id="CHEBI:15378"/>
        <dbReference type="ChEBI" id="CHEBI:29101"/>
    </reaction>
</comment>
<dbReference type="NCBIfam" id="NF007111">
    <property type="entry name" value="PRK09560.1"/>
    <property type="match status" value="1"/>
</dbReference>
<proteinExistence type="inferred from homology"/>
<feature type="transmembrane region" description="Helical" evidence="1">
    <location>
        <begin position="213"/>
        <end position="234"/>
    </location>
</feature>
<comment type="function">
    <text evidence="1">Na(+)/H(+) antiporter that extrudes sodium in exchange for external protons.</text>
</comment>
<keyword evidence="1" id="KW-1003">Cell membrane</keyword>
<gene>
    <name evidence="1 2" type="primary">nhaA</name>
    <name evidence="2" type="ORF">KTQ36_02365</name>
</gene>
<feature type="transmembrane region" description="Helical" evidence="1">
    <location>
        <begin position="153"/>
        <end position="174"/>
    </location>
</feature>
<feature type="transmembrane region" description="Helical" evidence="1">
    <location>
        <begin position="180"/>
        <end position="201"/>
    </location>
</feature>